<gene>
    <name evidence="12" type="ORF">D9C73_001960</name>
</gene>
<sequence length="299" mass="33016">MEDAELCFPQLLNTSCRKPAPPQSGTLLLYLLLFFISVLTATLNLLVIISISHFRHRQSVLMGVSCWVWGDLVCALYFFLPVTLISASVGSMVLISMDRYVAICDPLRYPSRVTVRVVVLGVGLCWFCSVVYSVVLLQHHLQQPGRYNSCSGECLVGVAGDLDLAVAFVLPISVIVVLNVRVFVVAAAQARAVRCVPAVTLQLSVSVTQRSELKAARTLGVLVAVFLLCYSPYYCLSLSGSDILYGSPSEALMSFLMYFNSCLNPVIYALFYPWFRKAIRHIVTLQILQPDSREATMLS</sequence>
<dbReference type="Proteomes" id="UP000298787">
    <property type="component" value="Chromosome 2"/>
</dbReference>
<dbReference type="InterPro" id="IPR000276">
    <property type="entry name" value="GPCR_Rhodpsn"/>
</dbReference>
<dbReference type="InterPro" id="IPR017452">
    <property type="entry name" value="GPCR_Rhodpsn_7TM"/>
</dbReference>
<feature type="transmembrane region" description="Helical" evidence="10">
    <location>
        <begin position="165"/>
        <end position="184"/>
    </location>
</feature>
<keyword evidence="5 9" id="KW-0297">G-protein coupled receptor</keyword>
<protein>
    <submittedName>
        <fullName evidence="12">Trace amine-associated receptor 13c</fullName>
    </submittedName>
</protein>
<comment type="subcellular location">
    <subcellularLocation>
        <location evidence="1">Cell membrane</location>
        <topology evidence="1">Multi-pass membrane protein</topology>
    </subcellularLocation>
</comment>
<evidence type="ECO:0000256" key="2">
    <source>
        <dbReference type="ARBA" id="ARBA00022475"/>
    </source>
</evidence>
<accession>A0A4U5TZ90</accession>
<dbReference type="PANTHER" id="PTHR24249:SF381">
    <property type="entry name" value="TRACE AMINE ASSOCIATED RECEPTOR 19P-RELATED"/>
    <property type="match status" value="1"/>
</dbReference>
<dbReference type="Gene3D" id="1.20.1070.10">
    <property type="entry name" value="Rhodopsin 7-helix transmembrane proteins"/>
    <property type="match status" value="1"/>
</dbReference>
<keyword evidence="4 10" id="KW-1133">Transmembrane helix</keyword>
<dbReference type="Pfam" id="PF00001">
    <property type="entry name" value="7tm_1"/>
    <property type="match status" value="1"/>
</dbReference>
<evidence type="ECO:0000259" key="11">
    <source>
        <dbReference type="PROSITE" id="PS50262"/>
    </source>
</evidence>
<dbReference type="PANTHER" id="PTHR24249">
    <property type="entry name" value="HISTAMINE RECEPTOR-RELATED G-PROTEIN COUPLED RECEPTOR"/>
    <property type="match status" value="1"/>
</dbReference>
<keyword evidence="6 10" id="KW-0472">Membrane</keyword>
<evidence type="ECO:0000256" key="3">
    <source>
        <dbReference type="ARBA" id="ARBA00022692"/>
    </source>
</evidence>
<feature type="transmembrane region" description="Helical" evidence="10">
    <location>
        <begin position="84"/>
        <end position="101"/>
    </location>
</feature>
<dbReference type="PRINTS" id="PR00237">
    <property type="entry name" value="GPCRRHODOPSN"/>
</dbReference>
<keyword evidence="8 9" id="KW-0807">Transducer</keyword>
<dbReference type="AlphaFoldDB" id="A0A4U5TZ90"/>
<feature type="transmembrane region" description="Helical" evidence="10">
    <location>
        <begin position="27"/>
        <end position="48"/>
    </location>
</feature>
<dbReference type="InterPro" id="IPR050569">
    <property type="entry name" value="TAAR"/>
</dbReference>
<keyword evidence="2" id="KW-1003">Cell membrane</keyword>
<evidence type="ECO:0000256" key="8">
    <source>
        <dbReference type="ARBA" id="ARBA00023224"/>
    </source>
</evidence>
<dbReference type="STRING" id="240159.A0A4U5TZ90"/>
<evidence type="ECO:0000313" key="13">
    <source>
        <dbReference type="Proteomes" id="UP000298787"/>
    </source>
</evidence>
<organism evidence="12 13">
    <name type="scientific">Collichthys lucidus</name>
    <name type="common">Big head croaker</name>
    <name type="synonym">Sciaena lucida</name>
    <dbReference type="NCBI Taxonomy" id="240159"/>
    <lineage>
        <taxon>Eukaryota</taxon>
        <taxon>Metazoa</taxon>
        <taxon>Chordata</taxon>
        <taxon>Craniata</taxon>
        <taxon>Vertebrata</taxon>
        <taxon>Euteleostomi</taxon>
        <taxon>Actinopterygii</taxon>
        <taxon>Neopterygii</taxon>
        <taxon>Teleostei</taxon>
        <taxon>Neoteleostei</taxon>
        <taxon>Acanthomorphata</taxon>
        <taxon>Eupercaria</taxon>
        <taxon>Sciaenidae</taxon>
        <taxon>Collichthys</taxon>
    </lineage>
</organism>
<feature type="transmembrane region" description="Helical" evidence="10">
    <location>
        <begin position="251"/>
        <end position="271"/>
    </location>
</feature>
<evidence type="ECO:0000256" key="7">
    <source>
        <dbReference type="ARBA" id="ARBA00023170"/>
    </source>
</evidence>
<feature type="transmembrane region" description="Helical" evidence="10">
    <location>
        <begin position="113"/>
        <end position="135"/>
    </location>
</feature>
<dbReference type="SUPFAM" id="SSF81321">
    <property type="entry name" value="Family A G protein-coupled receptor-like"/>
    <property type="match status" value="1"/>
</dbReference>
<evidence type="ECO:0000256" key="9">
    <source>
        <dbReference type="RuleBase" id="RU000688"/>
    </source>
</evidence>
<dbReference type="EMBL" id="CM014079">
    <property type="protein sequence ID" value="TKS66718.1"/>
    <property type="molecule type" value="Genomic_DNA"/>
</dbReference>
<dbReference type="GO" id="GO:0001594">
    <property type="term" value="F:trace-amine receptor activity"/>
    <property type="evidence" value="ECO:0007669"/>
    <property type="project" value="TreeGrafter"/>
</dbReference>
<evidence type="ECO:0000256" key="10">
    <source>
        <dbReference type="SAM" id="Phobius"/>
    </source>
</evidence>
<dbReference type="GO" id="GO:0005886">
    <property type="term" value="C:plasma membrane"/>
    <property type="evidence" value="ECO:0007669"/>
    <property type="project" value="UniProtKB-SubCell"/>
</dbReference>
<evidence type="ECO:0000256" key="4">
    <source>
        <dbReference type="ARBA" id="ARBA00022989"/>
    </source>
</evidence>
<evidence type="ECO:0000256" key="1">
    <source>
        <dbReference type="ARBA" id="ARBA00004651"/>
    </source>
</evidence>
<dbReference type="PROSITE" id="PS50262">
    <property type="entry name" value="G_PROTEIN_RECEP_F1_2"/>
    <property type="match status" value="1"/>
</dbReference>
<feature type="transmembrane region" description="Helical" evidence="10">
    <location>
        <begin position="219"/>
        <end position="239"/>
    </location>
</feature>
<reference evidence="12 13" key="1">
    <citation type="submission" date="2019-01" db="EMBL/GenBank/DDBJ databases">
        <title>Genome Assembly of Collichthys lucidus.</title>
        <authorList>
            <person name="Cai M."/>
            <person name="Xiao S."/>
        </authorList>
    </citation>
    <scope>NUCLEOTIDE SEQUENCE [LARGE SCALE GENOMIC DNA]</scope>
    <source>
        <strain evidence="12">JT15FE1705JMU</strain>
        <tissue evidence="12">Muscle</tissue>
    </source>
</reference>
<evidence type="ECO:0000256" key="6">
    <source>
        <dbReference type="ARBA" id="ARBA00023136"/>
    </source>
</evidence>
<evidence type="ECO:0000256" key="5">
    <source>
        <dbReference type="ARBA" id="ARBA00023040"/>
    </source>
</evidence>
<comment type="similarity">
    <text evidence="9">Belongs to the G-protein coupled receptor 1 family.</text>
</comment>
<keyword evidence="13" id="KW-1185">Reference proteome</keyword>
<dbReference type="PROSITE" id="PS00237">
    <property type="entry name" value="G_PROTEIN_RECEP_F1_1"/>
    <property type="match status" value="1"/>
</dbReference>
<keyword evidence="7 9" id="KW-0675">Receptor</keyword>
<proteinExistence type="inferred from homology"/>
<feature type="domain" description="G-protein coupled receptors family 1 profile" evidence="11">
    <location>
        <begin position="1"/>
        <end position="268"/>
    </location>
</feature>
<keyword evidence="3 9" id="KW-0812">Transmembrane</keyword>
<name>A0A4U5TZ90_COLLU</name>
<evidence type="ECO:0000313" key="12">
    <source>
        <dbReference type="EMBL" id="TKS66718.1"/>
    </source>
</evidence>